<dbReference type="EMBL" id="FXAO01000007">
    <property type="protein sequence ID" value="SMG45311.1"/>
    <property type="molecule type" value="Genomic_DNA"/>
</dbReference>
<gene>
    <name evidence="1" type="ORF">SAMN03080602_03436</name>
</gene>
<protein>
    <submittedName>
        <fullName evidence="1">Uncharacterized protein</fullName>
    </submittedName>
</protein>
<organism evidence="1 2">
    <name type="scientific">Arenibacter troitsensis</name>
    <dbReference type="NCBI Taxonomy" id="188872"/>
    <lineage>
        <taxon>Bacteria</taxon>
        <taxon>Pseudomonadati</taxon>
        <taxon>Bacteroidota</taxon>
        <taxon>Flavobacteriia</taxon>
        <taxon>Flavobacteriales</taxon>
        <taxon>Flavobacteriaceae</taxon>
        <taxon>Arenibacter</taxon>
    </lineage>
</organism>
<keyword evidence="2" id="KW-1185">Reference proteome</keyword>
<accession>A0A1X7KUT8</accession>
<proteinExistence type="predicted"/>
<evidence type="ECO:0000313" key="2">
    <source>
        <dbReference type="Proteomes" id="UP000193420"/>
    </source>
</evidence>
<sequence>MAPNQEVKVDWNATVALMGVLGGKRVKVLGSNLIVWGCNRILEADLETLEAAIIYK</sequence>
<dbReference type="RefSeq" id="WP_176225661.1">
    <property type="nucleotide sequence ID" value="NZ_FXAO01000007.1"/>
</dbReference>
<evidence type="ECO:0000313" key="1">
    <source>
        <dbReference type="EMBL" id="SMG45311.1"/>
    </source>
</evidence>
<dbReference type="AlphaFoldDB" id="A0A1X7KUT8"/>
<dbReference type="Proteomes" id="UP000193420">
    <property type="component" value="Unassembled WGS sequence"/>
</dbReference>
<name>A0A1X7KUT8_9FLAO</name>
<reference evidence="2" key="1">
    <citation type="submission" date="2017-04" db="EMBL/GenBank/DDBJ databases">
        <authorList>
            <person name="Varghese N."/>
            <person name="Submissions S."/>
        </authorList>
    </citation>
    <scope>NUCLEOTIDE SEQUENCE [LARGE SCALE GENOMIC DNA]</scope>
    <source>
        <strain evidence="2">DSM 19835</strain>
    </source>
</reference>